<accession>A0A6J8A9T6</accession>
<dbReference type="PROSITE" id="PS50262">
    <property type="entry name" value="G_PROTEIN_RECEP_F1_2"/>
    <property type="match status" value="1"/>
</dbReference>
<feature type="transmembrane region" description="Helical" evidence="5">
    <location>
        <begin position="283"/>
        <end position="302"/>
    </location>
</feature>
<dbReference type="InterPro" id="IPR052954">
    <property type="entry name" value="GPCR-Ligand_Int"/>
</dbReference>
<dbReference type="InterPro" id="IPR017452">
    <property type="entry name" value="GPCR_Rhodpsn_7TM"/>
</dbReference>
<keyword evidence="3 5" id="KW-1133">Transmembrane helix</keyword>
<keyword evidence="2 5" id="KW-0812">Transmembrane</keyword>
<dbReference type="SUPFAM" id="SSF81321">
    <property type="entry name" value="Family A G protein-coupled receptor-like"/>
    <property type="match status" value="1"/>
</dbReference>
<feature type="domain" description="G-protein coupled receptors family 1 profile" evidence="6">
    <location>
        <begin position="44"/>
        <end position="299"/>
    </location>
</feature>
<feature type="transmembrane region" description="Helical" evidence="5">
    <location>
        <begin position="148"/>
        <end position="168"/>
    </location>
</feature>
<dbReference type="PANTHER" id="PTHR46641">
    <property type="entry name" value="FMRFAMIDE RECEPTOR-RELATED"/>
    <property type="match status" value="1"/>
</dbReference>
<dbReference type="AlphaFoldDB" id="A0A6J8A9T6"/>
<evidence type="ECO:0000256" key="4">
    <source>
        <dbReference type="ARBA" id="ARBA00023136"/>
    </source>
</evidence>
<organism evidence="7 8">
    <name type="scientific">Mytilus coruscus</name>
    <name type="common">Sea mussel</name>
    <dbReference type="NCBI Taxonomy" id="42192"/>
    <lineage>
        <taxon>Eukaryota</taxon>
        <taxon>Metazoa</taxon>
        <taxon>Spiralia</taxon>
        <taxon>Lophotrochozoa</taxon>
        <taxon>Mollusca</taxon>
        <taxon>Bivalvia</taxon>
        <taxon>Autobranchia</taxon>
        <taxon>Pteriomorphia</taxon>
        <taxon>Mytilida</taxon>
        <taxon>Mytiloidea</taxon>
        <taxon>Mytilidae</taxon>
        <taxon>Mytilinae</taxon>
        <taxon>Mytilus</taxon>
    </lineage>
</organism>
<keyword evidence="8" id="KW-1185">Reference proteome</keyword>
<feature type="transmembrane region" description="Helical" evidence="5">
    <location>
        <begin position="27"/>
        <end position="51"/>
    </location>
</feature>
<proteinExistence type="predicted"/>
<feature type="transmembrane region" description="Helical" evidence="5">
    <location>
        <begin position="241"/>
        <end position="271"/>
    </location>
</feature>
<evidence type="ECO:0000256" key="5">
    <source>
        <dbReference type="SAM" id="Phobius"/>
    </source>
</evidence>
<name>A0A6J8A9T6_MYTCO</name>
<reference evidence="7 8" key="1">
    <citation type="submission" date="2020-06" db="EMBL/GenBank/DDBJ databases">
        <authorList>
            <person name="Li R."/>
            <person name="Bekaert M."/>
        </authorList>
    </citation>
    <scope>NUCLEOTIDE SEQUENCE [LARGE SCALE GENOMIC DNA]</scope>
    <source>
        <strain evidence="8">wild</strain>
    </source>
</reference>
<dbReference type="GO" id="GO:0004930">
    <property type="term" value="F:G protein-coupled receptor activity"/>
    <property type="evidence" value="ECO:0007669"/>
    <property type="project" value="InterPro"/>
</dbReference>
<dbReference type="EMBL" id="CACVKT020000934">
    <property type="protein sequence ID" value="CAC5364110.1"/>
    <property type="molecule type" value="Genomic_DNA"/>
</dbReference>
<dbReference type="PRINTS" id="PR00237">
    <property type="entry name" value="GPCRRHODOPSN"/>
</dbReference>
<evidence type="ECO:0000256" key="1">
    <source>
        <dbReference type="ARBA" id="ARBA00004370"/>
    </source>
</evidence>
<feature type="transmembrane region" description="Helical" evidence="5">
    <location>
        <begin position="207"/>
        <end position="229"/>
    </location>
</feature>
<sequence>MGCQNCVVANQPEQPIEFKEFYYQARFVTGLIFFPTVCVLGMIGNILGIIVMCQKQMRSSTNIYLLSLAISDCIKILSDVLYFLVILLSEVDPSTGNKALGFVYPYAHYIFNASLCVSAWLTVSVAFERYIYVCHPTRVKRLCSISRAKTISTTVFVIMMVFSVPYAMRYKTIEVLQNTTQSISYDLHLTDLWANETFAKTFNWLHYFVRSIIPLFLLIILNTCILYGIRRCRLGRRKHRITVMLIVIIIVFLICIVPDAIMSTCLGLGYYEENYLARGIREITDLLLLINTGVNFIIYCIFNTIFWRNFQELFCPCCITPGFYIEDSNVRRLSLIARGSLRINGNRRSINDDKLLTEV</sequence>
<feature type="transmembrane region" description="Helical" evidence="5">
    <location>
        <begin position="63"/>
        <end position="86"/>
    </location>
</feature>
<dbReference type="PANTHER" id="PTHR46641:SF2">
    <property type="entry name" value="FMRFAMIDE RECEPTOR"/>
    <property type="match status" value="1"/>
</dbReference>
<keyword evidence="4 5" id="KW-0472">Membrane</keyword>
<dbReference type="Gene3D" id="1.20.1070.10">
    <property type="entry name" value="Rhodopsin 7-helix transmembrane proteins"/>
    <property type="match status" value="1"/>
</dbReference>
<dbReference type="InterPro" id="IPR000276">
    <property type="entry name" value="GPCR_Rhodpsn"/>
</dbReference>
<evidence type="ECO:0000259" key="6">
    <source>
        <dbReference type="PROSITE" id="PS50262"/>
    </source>
</evidence>
<comment type="subcellular location">
    <subcellularLocation>
        <location evidence="1">Membrane</location>
    </subcellularLocation>
</comment>
<dbReference type="Proteomes" id="UP000507470">
    <property type="component" value="Unassembled WGS sequence"/>
</dbReference>
<evidence type="ECO:0000313" key="8">
    <source>
        <dbReference type="Proteomes" id="UP000507470"/>
    </source>
</evidence>
<dbReference type="GO" id="GO:0016020">
    <property type="term" value="C:membrane"/>
    <property type="evidence" value="ECO:0007669"/>
    <property type="project" value="UniProtKB-SubCell"/>
</dbReference>
<evidence type="ECO:0000256" key="2">
    <source>
        <dbReference type="ARBA" id="ARBA00022692"/>
    </source>
</evidence>
<gene>
    <name evidence="7" type="ORF">MCOR_5281</name>
</gene>
<dbReference type="OrthoDB" id="10011262at2759"/>
<evidence type="ECO:0000313" key="7">
    <source>
        <dbReference type="EMBL" id="CAC5364110.1"/>
    </source>
</evidence>
<dbReference type="CDD" id="cd14978">
    <property type="entry name" value="7tmA_FMRFamide_R-like"/>
    <property type="match status" value="1"/>
</dbReference>
<dbReference type="Pfam" id="PF00001">
    <property type="entry name" value="7tm_1"/>
    <property type="match status" value="1"/>
</dbReference>
<feature type="transmembrane region" description="Helical" evidence="5">
    <location>
        <begin position="106"/>
        <end position="127"/>
    </location>
</feature>
<evidence type="ECO:0000256" key="3">
    <source>
        <dbReference type="ARBA" id="ARBA00022989"/>
    </source>
</evidence>
<protein>
    <recommendedName>
        <fullName evidence="6">G-protein coupled receptors family 1 profile domain-containing protein</fullName>
    </recommendedName>
</protein>